<protein>
    <recommendedName>
        <fullName evidence="3">NAD-dependent protein deacylase</fullName>
        <ecNumber evidence="3">2.3.1.286</ecNumber>
    </recommendedName>
    <alternativeName>
        <fullName evidence="3">Regulatory protein SIR2 homolog</fullName>
    </alternativeName>
</protein>
<sequence length="242" mass="26283">MQIGHMAFMATIRNIVILTGAGISAESGVPTFRGPDGLWEGHRVEDVATPQAFRRDPALVQAFYDARRAALARVAPNPAHAALARLDAQWQGDLLIVTQNVDDLHERAGAARMVHMHGELKSALCLACGERQFAPETLSDGPACTRCGAHARLRPDIVWFGEMPYHMDRIEAALAACDLFVSIGTSGAVYPAAGFVQGARHYGAHTLEINLDPSEGTHFFDEARHGRAGELVPAWVEELLER</sequence>
<evidence type="ECO:0000256" key="2">
    <source>
        <dbReference type="ARBA" id="ARBA00023027"/>
    </source>
</evidence>
<feature type="binding site" evidence="3">
    <location>
        <position position="147"/>
    </location>
    <ligand>
        <name>Zn(2+)</name>
        <dbReference type="ChEBI" id="CHEBI:29105"/>
    </ligand>
</feature>
<dbReference type="EC" id="2.3.1.286" evidence="3"/>
<feature type="binding site" evidence="3">
    <location>
        <begin position="20"/>
        <end position="39"/>
    </location>
    <ligand>
        <name>NAD(+)</name>
        <dbReference type="ChEBI" id="CHEBI:57540"/>
    </ligand>
</feature>
<dbReference type="EMBL" id="RBWX01000008">
    <property type="protein sequence ID" value="RKS89252.1"/>
    <property type="molecule type" value="Genomic_DNA"/>
</dbReference>
<keyword evidence="2 3" id="KW-0520">NAD</keyword>
<feature type="active site" description="Proton acceptor" evidence="3">
    <location>
        <position position="117"/>
    </location>
</feature>
<comment type="cofactor">
    <cofactor evidence="3">
        <name>Zn(2+)</name>
        <dbReference type="ChEBI" id="CHEBI:29105"/>
    </cofactor>
    <text evidence="3">Binds 1 zinc ion per subunit.</text>
</comment>
<gene>
    <name evidence="3" type="primary">cobB</name>
    <name evidence="6" type="ORF">DFR51_2468</name>
</gene>
<comment type="catalytic activity">
    <reaction evidence="3">
        <text>N(6)-acetyl-L-lysyl-[protein] + NAD(+) + H2O = 2''-O-acetyl-ADP-D-ribose + nicotinamide + L-lysyl-[protein]</text>
        <dbReference type="Rhea" id="RHEA:43636"/>
        <dbReference type="Rhea" id="RHEA-COMP:9752"/>
        <dbReference type="Rhea" id="RHEA-COMP:10731"/>
        <dbReference type="ChEBI" id="CHEBI:15377"/>
        <dbReference type="ChEBI" id="CHEBI:17154"/>
        <dbReference type="ChEBI" id="CHEBI:29969"/>
        <dbReference type="ChEBI" id="CHEBI:57540"/>
        <dbReference type="ChEBI" id="CHEBI:61930"/>
        <dbReference type="ChEBI" id="CHEBI:83767"/>
        <dbReference type="EC" id="2.3.1.286"/>
    </reaction>
</comment>
<dbReference type="Proteomes" id="UP000276029">
    <property type="component" value="Unassembled WGS sequence"/>
</dbReference>
<comment type="caution">
    <text evidence="3 4">Lacks conserved residue(s) required for the propagation of feature annotation.</text>
</comment>
<dbReference type="InterPro" id="IPR027546">
    <property type="entry name" value="Sirtuin_class_III"/>
</dbReference>
<comment type="function">
    <text evidence="3">NAD-dependent lysine deacetylase and desuccinylase that specifically removes acetyl and succinyl groups on target proteins. Modulates the activities of several proteins which are inactive in their acylated form.</text>
</comment>
<feature type="binding site" evidence="3">
    <location>
        <position position="128"/>
    </location>
    <ligand>
        <name>Zn(2+)</name>
        <dbReference type="ChEBI" id="CHEBI:29105"/>
    </ligand>
</feature>
<organism evidence="6 7">
    <name type="scientific">Sphingosinicella microcystinivorans</name>
    <dbReference type="NCBI Taxonomy" id="335406"/>
    <lineage>
        <taxon>Bacteria</taxon>
        <taxon>Pseudomonadati</taxon>
        <taxon>Pseudomonadota</taxon>
        <taxon>Alphaproteobacteria</taxon>
        <taxon>Sphingomonadales</taxon>
        <taxon>Sphingosinicellaceae</taxon>
        <taxon>Sphingosinicella</taxon>
    </lineage>
</organism>
<dbReference type="PANTHER" id="PTHR11085:SF4">
    <property type="entry name" value="NAD-DEPENDENT PROTEIN DEACYLASE"/>
    <property type="match status" value="1"/>
</dbReference>
<evidence type="ECO:0000256" key="1">
    <source>
        <dbReference type="ARBA" id="ARBA00022679"/>
    </source>
</evidence>
<evidence type="ECO:0000259" key="5">
    <source>
        <dbReference type="PROSITE" id="PS50305"/>
    </source>
</evidence>
<keyword evidence="7" id="KW-1185">Reference proteome</keyword>
<dbReference type="InterPro" id="IPR003000">
    <property type="entry name" value="Sirtuin"/>
</dbReference>
<feature type="binding site" evidence="3">
    <location>
        <begin position="99"/>
        <end position="102"/>
    </location>
    <ligand>
        <name>NAD(+)</name>
        <dbReference type="ChEBI" id="CHEBI:57540"/>
    </ligand>
</feature>
<evidence type="ECO:0000313" key="7">
    <source>
        <dbReference type="Proteomes" id="UP000276029"/>
    </source>
</evidence>
<comment type="domain">
    <text evidence="3">2 residues (Tyr-64 and Arg-67) present in a large hydrophobic pocket are probably involved in substrate specificity. They are important for desuccinylation activity, but dispensable for deacetylation activity.</text>
</comment>
<feature type="binding site" evidence="3">
    <location>
        <position position="64"/>
    </location>
    <ligand>
        <name>substrate</name>
    </ligand>
</feature>
<accession>A0ABX9SZA9</accession>
<reference evidence="6 7" key="1">
    <citation type="submission" date="2018-10" db="EMBL/GenBank/DDBJ databases">
        <title>Genomic Encyclopedia of Type Strains, Phase IV (KMG-IV): sequencing the most valuable type-strain genomes for metagenomic binning, comparative biology and taxonomic classification.</title>
        <authorList>
            <person name="Goeker M."/>
        </authorList>
    </citation>
    <scope>NUCLEOTIDE SEQUENCE [LARGE SCALE GENOMIC DNA]</scope>
    <source>
        <strain evidence="6 7">DSM 19791</strain>
    </source>
</reference>
<dbReference type="Gene3D" id="3.30.1600.10">
    <property type="entry name" value="SIR2/SIRT2 'Small Domain"/>
    <property type="match status" value="1"/>
</dbReference>
<dbReference type="CDD" id="cd01412">
    <property type="entry name" value="SIRT5_Af1_CobB"/>
    <property type="match status" value="1"/>
</dbReference>
<feature type="binding site" evidence="3">
    <location>
        <position position="144"/>
    </location>
    <ligand>
        <name>Zn(2+)</name>
        <dbReference type="ChEBI" id="CHEBI:29105"/>
    </ligand>
</feature>
<dbReference type="PROSITE" id="PS50305">
    <property type="entry name" value="SIRTUIN"/>
    <property type="match status" value="1"/>
</dbReference>
<evidence type="ECO:0000256" key="4">
    <source>
        <dbReference type="PROSITE-ProRule" id="PRU00236"/>
    </source>
</evidence>
<dbReference type="InterPro" id="IPR050134">
    <property type="entry name" value="NAD-dep_sirtuin_deacylases"/>
</dbReference>
<keyword evidence="3" id="KW-0862">Zinc</keyword>
<comment type="similarity">
    <text evidence="3">Belongs to the sirtuin family. Class III subfamily.</text>
</comment>
<evidence type="ECO:0000256" key="3">
    <source>
        <dbReference type="HAMAP-Rule" id="MF_01121"/>
    </source>
</evidence>
<dbReference type="HAMAP" id="MF_01121">
    <property type="entry name" value="Sirtuin_ClassIII"/>
    <property type="match status" value="1"/>
</dbReference>
<keyword evidence="3" id="KW-0963">Cytoplasm</keyword>
<proteinExistence type="inferred from homology"/>
<feature type="domain" description="Deacetylase sirtuin-type" evidence="5">
    <location>
        <begin position="1"/>
        <end position="242"/>
    </location>
</feature>
<feature type="binding site" evidence="3">
    <location>
        <position position="228"/>
    </location>
    <ligand>
        <name>NAD(+)</name>
        <dbReference type="ChEBI" id="CHEBI:57540"/>
    </ligand>
</feature>
<comment type="subcellular location">
    <subcellularLocation>
        <location evidence="3">Cytoplasm</location>
    </subcellularLocation>
</comment>
<dbReference type="InterPro" id="IPR029035">
    <property type="entry name" value="DHS-like_NAD/FAD-binding_dom"/>
</dbReference>
<feature type="binding site" evidence="3">
    <location>
        <position position="125"/>
    </location>
    <ligand>
        <name>Zn(2+)</name>
        <dbReference type="ChEBI" id="CHEBI:29105"/>
    </ligand>
</feature>
<comment type="caution">
    <text evidence="6">The sequence shown here is derived from an EMBL/GenBank/DDBJ whole genome shotgun (WGS) entry which is preliminary data.</text>
</comment>
<dbReference type="InterPro" id="IPR026590">
    <property type="entry name" value="Ssirtuin_cat_dom"/>
</dbReference>
<feature type="binding site" evidence="3">
    <location>
        <position position="67"/>
    </location>
    <ligand>
        <name>substrate</name>
    </ligand>
</feature>
<evidence type="ECO:0000313" key="6">
    <source>
        <dbReference type="EMBL" id="RKS89252.1"/>
    </source>
</evidence>
<dbReference type="InterPro" id="IPR026591">
    <property type="entry name" value="Sirtuin_cat_small_dom_sf"/>
</dbReference>
<feature type="binding site" evidence="3">
    <location>
        <begin position="184"/>
        <end position="186"/>
    </location>
    <ligand>
        <name>NAD(+)</name>
        <dbReference type="ChEBI" id="CHEBI:57540"/>
    </ligand>
</feature>
<dbReference type="Pfam" id="PF02146">
    <property type="entry name" value="SIR2"/>
    <property type="match status" value="1"/>
</dbReference>
<name>A0ABX9SZA9_SPHMI</name>
<dbReference type="SUPFAM" id="SSF52467">
    <property type="entry name" value="DHS-like NAD/FAD-binding domain"/>
    <property type="match status" value="1"/>
</dbReference>
<keyword evidence="3" id="KW-0479">Metal-binding</keyword>
<keyword evidence="1" id="KW-0808">Transferase</keyword>
<dbReference type="Gene3D" id="3.40.50.1220">
    <property type="entry name" value="TPP-binding domain"/>
    <property type="match status" value="1"/>
</dbReference>
<dbReference type="PANTHER" id="PTHR11085">
    <property type="entry name" value="NAD-DEPENDENT PROTEIN DEACYLASE SIRTUIN-5, MITOCHONDRIAL-RELATED"/>
    <property type="match status" value="1"/>
</dbReference>
<comment type="catalytic activity">
    <reaction evidence="3">
        <text>N(6)-succinyl-L-lysyl-[protein] + NAD(+) + H2O = 2''-O-succinyl-ADP-D-ribose + nicotinamide + L-lysyl-[protein]</text>
        <dbReference type="Rhea" id="RHEA:47668"/>
        <dbReference type="Rhea" id="RHEA-COMP:9752"/>
        <dbReference type="Rhea" id="RHEA-COMP:11877"/>
        <dbReference type="ChEBI" id="CHEBI:15377"/>
        <dbReference type="ChEBI" id="CHEBI:17154"/>
        <dbReference type="ChEBI" id="CHEBI:29969"/>
        <dbReference type="ChEBI" id="CHEBI:57540"/>
        <dbReference type="ChEBI" id="CHEBI:87830"/>
        <dbReference type="ChEBI" id="CHEBI:87832"/>
    </reaction>
</comment>